<dbReference type="GO" id="GO:0061608">
    <property type="term" value="F:nuclear import signal receptor activity"/>
    <property type="evidence" value="ECO:0007669"/>
    <property type="project" value="EnsemblFungi"/>
</dbReference>
<evidence type="ECO:0000256" key="1">
    <source>
        <dbReference type="ARBA" id="ARBA00022737"/>
    </source>
</evidence>
<dbReference type="AlphaFoldDB" id="J4KLT9"/>
<dbReference type="SUPFAM" id="SSF48371">
    <property type="entry name" value="ARM repeat"/>
    <property type="match status" value="1"/>
</dbReference>
<feature type="domain" description="Importin subunit beta-1/Transportin-1-like TPR repeats" evidence="2">
    <location>
        <begin position="4"/>
        <end position="139"/>
    </location>
</feature>
<dbReference type="RefSeq" id="XP_008601648.1">
    <property type="nucleotide sequence ID" value="XM_008603426.1"/>
</dbReference>
<dbReference type="GO" id="GO:0034399">
    <property type="term" value="C:nuclear periphery"/>
    <property type="evidence" value="ECO:0007669"/>
    <property type="project" value="EnsemblFungi"/>
</dbReference>
<proteinExistence type="predicted"/>
<dbReference type="GO" id="GO:0046822">
    <property type="term" value="P:regulation of nucleocytoplasmic transport"/>
    <property type="evidence" value="ECO:0007669"/>
    <property type="project" value="EnsemblFungi"/>
</dbReference>
<dbReference type="InterPro" id="IPR016024">
    <property type="entry name" value="ARM-type_fold"/>
</dbReference>
<name>J4KLT9_BEAB2</name>
<dbReference type="GO" id="GO:0005635">
    <property type="term" value="C:nuclear envelope"/>
    <property type="evidence" value="ECO:0007669"/>
    <property type="project" value="EnsemblFungi"/>
</dbReference>
<dbReference type="GO" id="GO:0044877">
    <property type="term" value="F:protein-containing complex binding"/>
    <property type="evidence" value="ECO:0007669"/>
    <property type="project" value="EnsemblFungi"/>
</dbReference>
<dbReference type="GO" id="GO:0006612">
    <property type="term" value="P:protein targeting to membrane"/>
    <property type="evidence" value="ECO:0007669"/>
    <property type="project" value="EnsemblFungi"/>
</dbReference>
<keyword evidence="1" id="KW-0677">Repeat</keyword>
<evidence type="ECO:0000313" key="4">
    <source>
        <dbReference type="Proteomes" id="UP000002762"/>
    </source>
</evidence>
<dbReference type="GO" id="GO:0051292">
    <property type="term" value="P:nuclear pore complex assembly"/>
    <property type="evidence" value="ECO:0007669"/>
    <property type="project" value="EnsemblFungi"/>
</dbReference>
<sequence>MDINLRSQTLGNRFKPAVLQCFGDITSAITGHFEPILSVVAQVLEQAATVTASPDGPYEMFDYVVSLREGIADAWGGTVGAMKSSNKTQAPQQYVPTIFQLLGVIASDSTNSQSLMPSCMGVIGDLADAYPNGELVDAFH</sequence>
<accession>J4KLT9</accession>
<dbReference type="GeneID" id="19891341"/>
<dbReference type="GO" id="GO:0060188">
    <property type="term" value="P:regulation of protein desumoylation"/>
    <property type="evidence" value="ECO:0007669"/>
    <property type="project" value="EnsemblFungi"/>
</dbReference>
<gene>
    <name evidence="3" type="ORF">BBA_08329</name>
</gene>
<keyword evidence="4" id="KW-1185">Reference proteome</keyword>
<dbReference type="GO" id="GO:0042564">
    <property type="term" value="C:NLS-dependent protein nuclear import complex"/>
    <property type="evidence" value="ECO:0007669"/>
    <property type="project" value="EnsemblFungi"/>
</dbReference>
<dbReference type="InterPro" id="IPR011989">
    <property type="entry name" value="ARM-like"/>
</dbReference>
<dbReference type="GO" id="GO:0006656">
    <property type="term" value="P:phosphatidylcholine biosynthetic process"/>
    <property type="evidence" value="ECO:0007669"/>
    <property type="project" value="EnsemblFungi"/>
</dbReference>
<dbReference type="GO" id="GO:0061676">
    <property type="term" value="F:importin-alpha family protein binding"/>
    <property type="evidence" value="ECO:0007669"/>
    <property type="project" value="EnsemblFungi"/>
</dbReference>
<dbReference type="InterPro" id="IPR058584">
    <property type="entry name" value="IMB1_TNPO1-like_TPR"/>
</dbReference>
<evidence type="ECO:0000259" key="2">
    <source>
        <dbReference type="Pfam" id="PF25574"/>
    </source>
</evidence>
<dbReference type="GO" id="GO:0097718">
    <property type="term" value="F:disordered domain specific binding"/>
    <property type="evidence" value="ECO:0007669"/>
    <property type="project" value="EnsemblFungi"/>
</dbReference>
<dbReference type="STRING" id="655819.J4KLT9"/>
<dbReference type="Pfam" id="PF25574">
    <property type="entry name" value="TPR_IMB1"/>
    <property type="match status" value="1"/>
</dbReference>
<dbReference type="InParanoid" id="J4KLT9"/>
<dbReference type="HOGENOM" id="CLU_1834799_0_0_1"/>
<dbReference type="EMBL" id="JH725182">
    <property type="protein sequence ID" value="EJP62784.1"/>
    <property type="molecule type" value="Genomic_DNA"/>
</dbReference>
<protein>
    <submittedName>
        <fullName evidence="3">Importin subunit beta-1</fullName>
    </submittedName>
</protein>
<evidence type="ECO:0000313" key="3">
    <source>
        <dbReference type="EMBL" id="EJP62784.1"/>
    </source>
</evidence>
<organism evidence="3 4">
    <name type="scientific">Beauveria bassiana (strain ARSEF 2860)</name>
    <name type="common">White muscardine disease fungus</name>
    <name type="synonym">Tritirachium shiotae</name>
    <dbReference type="NCBI Taxonomy" id="655819"/>
    <lineage>
        <taxon>Eukaryota</taxon>
        <taxon>Fungi</taxon>
        <taxon>Dikarya</taxon>
        <taxon>Ascomycota</taxon>
        <taxon>Pezizomycotina</taxon>
        <taxon>Sordariomycetes</taxon>
        <taxon>Hypocreomycetidae</taxon>
        <taxon>Hypocreales</taxon>
        <taxon>Cordycipitaceae</taxon>
        <taxon>Beauveria</taxon>
    </lineage>
</organism>
<dbReference type="GO" id="GO:0005085">
    <property type="term" value="F:guanyl-nucleotide exchange factor activity"/>
    <property type="evidence" value="ECO:0007669"/>
    <property type="project" value="EnsemblFungi"/>
</dbReference>
<dbReference type="GO" id="GO:0005829">
    <property type="term" value="C:cytosol"/>
    <property type="evidence" value="ECO:0007669"/>
    <property type="project" value="EnsemblFungi"/>
</dbReference>
<dbReference type="Gene3D" id="1.25.10.10">
    <property type="entry name" value="Leucine-rich Repeat Variant"/>
    <property type="match status" value="1"/>
</dbReference>
<dbReference type="GO" id="GO:0006607">
    <property type="term" value="P:NLS-bearing protein import into nucleus"/>
    <property type="evidence" value="ECO:0007669"/>
    <property type="project" value="EnsemblFungi"/>
</dbReference>
<reference evidence="3 4" key="1">
    <citation type="journal article" date="2012" name="Sci. Rep.">
        <title>Genomic perspectives on the evolution of fungal entomopathogenicity in Beauveria bassiana.</title>
        <authorList>
            <person name="Xiao G."/>
            <person name="Ying S.H."/>
            <person name="Zheng P."/>
            <person name="Wang Z.L."/>
            <person name="Zhang S."/>
            <person name="Xie X.Q."/>
            <person name="Shang Y."/>
            <person name="St Leger R.J."/>
            <person name="Zhao G.P."/>
            <person name="Wang C."/>
            <person name="Feng M.G."/>
        </authorList>
    </citation>
    <scope>NUCLEOTIDE SEQUENCE [LARGE SCALE GENOMIC DNA]</scope>
    <source>
        <strain evidence="3 4">ARSEF 2860</strain>
    </source>
</reference>
<dbReference type="Proteomes" id="UP000002762">
    <property type="component" value="Unassembled WGS sequence"/>
</dbReference>